<evidence type="ECO:0000256" key="1">
    <source>
        <dbReference type="SAM" id="SignalP"/>
    </source>
</evidence>
<dbReference type="eggNOG" id="ENOG5030Z4Q">
    <property type="taxonomic scope" value="Bacteria"/>
</dbReference>
<accession>B8IG43</accession>
<dbReference type="OrthoDB" id="7992466at2"/>
<evidence type="ECO:0000313" key="2">
    <source>
        <dbReference type="EMBL" id="ACL61520.1"/>
    </source>
</evidence>
<sequence length="146" mass="15257">MILPRATLLFLLGLTAARAEDCEALAARIAATTGLRIAHREGPGIDFRGPGGLSLDVTCRADPIVAARSGEPSPSPAYFEAISRAAALAIGESPETLNAAFRSAFAQAQNRPNGGVVRQNGWQASCYRDPRGAVRTLCSAGRIPRG</sequence>
<dbReference type="AlphaFoldDB" id="B8IG43"/>
<protein>
    <submittedName>
        <fullName evidence="2">Uncharacterized protein</fullName>
    </submittedName>
</protein>
<dbReference type="STRING" id="460265.Mnod_6762"/>
<feature type="chain" id="PRO_5002874527" evidence="1">
    <location>
        <begin position="20"/>
        <end position="146"/>
    </location>
</feature>
<dbReference type="HOGENOM" id="CLU_1775276_0_0_5"/>
<gene>
    <name evidence="2" type="ordered locus">Mnod_6762</name>
</gene>
<dbReference type="EMBL" id="CP001349">
    <property type="protein sequence ID" value="ACL61520.1"/>
    <property type="molecule type" value="Genomic_DNA"/>
</dbReference>
<dbReference type="KEGG" id="mno:Mnod_6762"/>
<dbReference type="RefSeq" id="WP_015933089.1">
    <property type="nucleotide sequence ID" value="NC_011894.1"/>
</dbReference>
<feature type="signal peptide" evidence="1">
    <location>
        <begin position="1"/>
        <end position="19"/>
    </location>
</feature>
<organism evidence="2 3">
    <name type="scientific">Methylobacterium nodulans (strain LMG 21967 / CNCM I-2342 / ORS 2060)</name>
    <dbReference type="NCBI Taxonomy" id="460265"/>
    <lineage>
        <taxon>Bacteria</taxon>
        <taxon>Pseudomonadati</taxon>
        <taxon>Pseudomonadota</taxon>
        <taxon>Alphaproteobacteria</taxon>
        <taxon>Hyphomicrobiales</taxon>
        <taxon>Methylobacteriaceae</taxon>
        <taxon>Methylobacterium</taxon>
    </lineage>
</organism>
<reference evidence="2 3" key="1">
    <citation type="submission" date="2009-01" db="EMBL/GenBank/DDBJ databases">
        <title>Complete sequence of chromosome of Methylobacterium nodulans ORS 2060.</title>
        <authorList>
            <consortium name="US DOE Joint Genome Institute"/>
            <person name="Lucas S."/>
            <person name="Copeland A."/>
            <person name="Lapidus A."/>
            <person name="Glavina del Rio T."/>
            <person name="Dalin E."/>
            <person name="Tice H."/>
            <person name="Bruce D."/>
            <person name="Goodwin L."/>
            <person name="Pitluck S."/>
            <person name="Sims D."/>
            <person name="Brettin T."/>
            <person name="Detter J.C."/>
            <person name="Han C."/>
            <person name="Larimer F."/>
            <person name="Land M."/>
            <person name="Hauser L."/>
            <person name="Kyrpides N."/>
            <person name="Ivanova N."/>
            <person name="Marx C.J."/>
            <person name="Richardson P."/>
        </authorList>
    </citation>
    <scope>NUCLEOTIDE SEQUENCE [LARGE SCALE GENOMIC DNA]</scope>
    <source>
        <strain evidence="3">LMG 21967 / CNCM I-2342 / ORS 2060</strain>
    </source>
</reference>
<keyword evidence="3" id="KW-1185">Reference proteome</keyword>
<proteinExistence type="predicted"/>
<dbReference type="Proteomes" id="UP000008207">
    <property type="component" value="Chromosome"/>
</dbReference>
<name>B8IG43_METNO</name>
<evidence type="ECO:0000313" key="3">
    <source>
        <dbReference type="Proteomes" id="UP000008207"/>
    </source>
</evidence>
<keyword evidence="1" id="KW-0732">Signal</keyword>